<name>A0ABT5T319_9RHOB</name>
<protein>
    <submittedName>
        <fullName evidence="2">Tetratricopeptide repeat protein</fullName>
    </submittedName>
</protein>
<dbReference type="SUPFAM" id="SSF48452">
    <property type="entry name" value="TPR-like"/>
    <property type="match status" value="1"/>
</dbReference>
<accession>A0ABT5T319</accession>
<evidence type="ECO:0000256" key="1">
    <source>
        <dbReference type="SAM" id="SignalP"/>
    </source>
</evidence>
<feature type="signal peptide" evidence="1">
    <location>
        <begin position="1"/>
        <end position="24"/>
    </location>
</feature>
<dbReference type="SMART" id="SM00028">
    <property type="entry name" value="TPR"/>
    <property type="match status" value="3"/>
</dbReference>
<organism evidence="2 3">
    <name type="scientific">Roseinatronobacter alkalisoli</name>
    <dbReference type="NCBI Taxonomy" id="3028235"/>
    <lineage>
        <taxon>Bacteria</taxon>
        <taxon>Pseudomonadati</taxon>
        <taxon>Pseudomonadota</taxon>
        <taxon>Alphaproteobacteria</taxon>
        <taxon>Rhodobacterales</taxon>
        <taxon>Paracoccaceae</taxon>
        <taxon>Roseinatronobacter</taxon>
    </lineage>
</organism>
<dbReference type="Gene3D" id="1.25.40.10">
    <property type="entry name" value="Tetratricopeptide repeat domain"/>
    <property type="match status" value="1"/>
</dbReference>
<keyword evidence="3" id="KW-1185">Reference proteome</keyword>
<sequence>MTIQRNILNPVVAAFVLLAPAAAADTHGGDVPELLEQLRDPDLENWQRVERQVFREWSRSGSASADLLLQRGRDALERGDAAAAIDHFSALIDHAPDFAEGWNARATAWFMARNYGLALNDIRETLARNPHHFAALIGLGRIMEDLERHDDARRAWEAAAAIHPHRRDVKAALERLTRKLQGTSL</sequence>
<proteinExistence type="predicted"/>
<comment type="caution">
    <text evidence="2">The sequence shown here is derived from an EMBL/GenBank/DDBJ whole genome shotgun (WGS) entry which is preliminary data.</text>
</comment>
<dbReference type="PANTHER" id="PTHR47643">
    <property type="entry name" value="TPR DOMAIN PROTEIN (AFU_ORTHOLOGUE AFUA_5G12710)"/>
    <property type="match status" value="1"/>
</dbReference>
<evidence type="ECO:0000313" key="2">
    <source>
        <dbReference type="EMBL" id="MDD7969510.1"/>
    </source>
</evidence>
<dbReference type="Pfam" id="PF13432">
    <property type="entry name" value="TPR_16"/>
    <property type="match status" value="1"/>
</dbReference>
<gene>
    <name evidence="2" type="ORF">PUT78_00230</name>
</gene>
<evidence type="ECO:0000313" key="3">
    <source>
        <dbReference type="Proteomes" id="UP001431784"/>
    </source>
</evidence>
<dbReference type="InterPro" id="IPR011990">
    <property type="entry name" value="TPR-like_helical_dom_sf"/>
</dbReference>
<feature type="chain" id="PRO_5046154934" evidence="1">
    <location>
        <begin position="25"/>
        <end position="185"/>
    </location>
</feature>
<dbReference type="InterPro" id="IPR053209">
    <property type="entry name" value="Gramillin-biosynth_MTr"/>
</dbReference>
<dbReference type="RefSeq" id="WP_274349978.1">
    <property type="nucleotide sequence ID" value="NZ_JAQZSM010000001.1"/>
</dbReference>
<keyword evidence="1" id="KW-0732">Signal</keyword>
<dbReference type="Proteomes" id="UP001431784">
    <property type="component" value="Unassembled WGS sequence"/>
</dbReference>
<reference evidence="2" key="1">
    <citation type="submission" date="2023-02" db="EMBL/GenBank/DDBJ databases">
        <title>Description of Roseinatronobacter alkalisoli sp. nov., an alkaliphilic bacerium isolated from soda soil.</title>
        <authorList>
            <person name="Wei W."/>
        </authorList>
    </citation>
    <scope>NUCLEOTIDE SEQUENCE</scope>
    <source>
        <strain evidence="2">HJB301</strain>
    </source>
</reference>
<dbReference type="PANTHER" id="PTHR47643:SF2">
    <property type="entry name" value="TPR DOMAIN PROTEIN (AFU_ORTHOLOGUE AFUA_5G12710)"/>
    <property type="match status" value="1"/>
</dbReference>
<dbReference type="InterPro" id="IPR019734">
    <property type="entry name" value="TPR_rpt"/>
</dbReference>
<dbReference type="EMBL" id="JAQZSM010000001">
    <property type="protein sequence ID" value="MDD7969510.1"/>
    <property type="molecule type" value="Genomic_DNA"/>
</dbReference>